<organism evidence="1 2">
    <name type="scientific">Ambrosia artemisiifolia</name>
    <name type="common">Common ragweed</name>
    <dbReference type="NCBI Taxonomy" id="4212"/>
    <lineage>
        <taxon>Eukaryota</taxon>
        <taxon>Viridiplantae</taxon>
        <taxon>Streptophyta</taxon>
        <taxon>Embryophyta</taxon>
        <taxon>Tracheophyta</taxon>
        <taxon>Spermatophyta</taxon>
        <taxon>Magnoliopsida</taxon>
        <taxon>eudicotyledons</taxon>
        <taxon>Gunneridae</taxon>
        <taxon>Pentapetalae</taxon>
        <taxon>asterids</taxon>
        <taxon>campanulids</taxon>
        <taxon>Asterales</taxon>
        <taxon>Asteraceae</taxon>
        <taxon>Asteroideae</taxon>
        <taxon>Heliantheae alliance</taxon>
        <taxon>Heliantheae</taxon>
        <taxon>Ambrosia</taxon>
    </lineage>
</organism>
<name>A0AAD5C004_AMBAR</name>
<dbReference type="Gene3D" id="3.80.10.10">
    <property type="entry name" value="Ribonuclease Inhibitor"/>
    <property type="match status" value="4"/>
</dbReference>
<dbReference type="AlphaFoldDB" id="A0AAD5C004"/>
<dbReference type="InterPro" id="IPR032675">
    <property type="entry name" value="LRR_dom_sf"/>
</dbReference>
<dbReference type="Proteomes" id="UP001206925">
    <property type="component" value="Unassembled WGS sequence"/>
</dbReference>
<accession>A0AAD5C004</accession>
<dbReference type="PANTHER" id="PTHR34630:SF34">
    <property type="entry name" value="OS11G0245800 PROTEIN"/>
    <property type="match status" value="1"/>
</dbReference>
<evidence type="ECO:0000313" key="2">
    <source>
        <dbReference type="Proteomes" id="UP001206925"/>
    </source>
</evidence>
<sequence length="863" mass="98211">SWEVWSTNNEVFDAVFPCLRELQIKGCPQLIEVSLKALLSVKILRFKNMCGWKGWSTNNEVLVLPYLRELHIENCSGLIKFSPETTNSEVSAEALPLLRVLRISRCRGGVLRSLVQAAPSITVLGLTDEVWSGVMEHIGAVEEVRIHECKEIRYLWESEEEAREKEEEDNFGSSLLSSLRTLYVYDCDKMERCCCPNNIESLEIKWCSSLTHVSFPTSAAIGGGGQKLIEKINNINTGVLERIYIRGLTNLKSMMQLGNFIYLTELYLYECPSLESFPDIPLPVLTGLRIKECERMESFSAHQMRNLTQLKHLKIRNCPSIDASCHGGVWPPNLCSLKIGRLKKPMSEWGPQSFPSSLVDLKLYEEADVKNFIQLSHLLFPSSLTKLRIDNFEKLESLSMGLQHLTSLQHLTIYDCPKLKHLPKHLTSLQHLTIWWSPKLKHLPKQLLPSLLILDDVWTENYDHWELQIEDCPQLIEVSLKPLLSVEILRLRDMRGWKGWPINSEVLVLPCLRKLDIDNCPELIKFSPETTNSEVSVLPSLRELHITSCPKLIEFSPEKLSQLEILRFKNMLGWKIWSTKDAVFPCLRELYIESCPQLVEVSAEALPLLRVLNMFECGGDVLRSLVQAAPSITMLDISYISGLTYEVWSGIMEHIGAVEEVRIQWCNEIRYLWESEEEASKILVNIKKLEVFECSNLVSLGEKEEEDNFGSSLLSSLRTSLTHVSSPTSATTGGGGQKLKSLEIDGCWELMKKINISRGVLESIKISGWTNLKSLMQLGNFIYLTQLYLDNCPSLESFPDIPMPVLTELRIQNNSLLDWAVAVATLNWVSKEEMGMLAQHLRGIQTNIMGKWQNKIGTPVLLW</sequence>
<comment type="caution">
    <text evidence="1">The sequence shown here is derived from an EMBL/GenBank/DDBJ whole genome shotgun (WGS) entry which is preliminary data.</text>
</comment>
<keyword evidence="2" id="KW-1185">Reference proteome</keyword>
<reference evidence="1" key="1">
    <citation type="submission" date="2022-06" db="EMBL/GenBank/DDBJ databases">
        <title>Uncovering the hologenomic basis of an extraordinary plant invasion.</title>
        <authorList>
            <person name="Bieker V.C."/>
            <person name="Martin M.D."/>
            <person name="Gilbert T."/>
            <person name="Hodgins K."/>
            <person name="Battlay P."/>
            <person name="Petersen B."/>
            <person name="Wilson J."/>
        </authorList>
    </citation>
    <scope>NUCLEOTIDE SEQUENCE</scope>
    <source>
        <strain evidence="1">AA19_3_7</strain>
        <tissue evidence="1">Leaf</tissue>
    </source>
</reference>
<dbReference type="EMBL" id="JAMZMK010010387">
    <property type="protein sequence ID" value="KAI7731783.1"/>
    <property type="molecule type" value="Genomic_DNA"/>
</dbReference>
<gene>
    <name evidence="1" type="ORF">M8C21_009178</name>
</gene>
<dbReference type="SUPFAM" id="SSF52058">
    <property type="entry name" value="L domain-like"/>
    <property type="match status" value="3"/>
</dbReference>
<protein>
    <submittedName>
        <fullName evidence="1">Uncharacterized protein</fullName>
    </submittedName>
</protein>
<dbReference type="PANTHER" id="PTHR34630">
    <property type="entry name" value="OS11G0677101 PROTEIN"/>
    <property type="match status" value="1"/>
</dbReference>
<proteinExistence type="predicted"/>
<feature type="non-terminal residue" evidence="1">
    <location>
        <position position="1"/>
    </location>
</feature>
<evidence type="ECO:0000313" key="1">
    <source>
        <dbReference type="EMBL" id="KAI7731783.1"/>
    </source>
</evidence>